<evidence type="ECO:0000256" key="2">
    <source>
        <dbReference type="SAM" id="SignalP"/>
    </source>
</evidence>
<dbReference type="EMBL" id="JABAHZ010000003">
    <property type="protein sequence ID" value="NLR79859.1"/>
    <property type="molecule type" value="Genomic_DNA"/>
</dbReference>
<comment type="similarity">
    <text evidence="1">Belongs to the glycosyl hydrolase 16 family.</text>
</comment>
<dbReference type="GO" id="GO:0005975">
    <property type="term" value="P:carbohydrate metabolic process"/>
    <property type="evidence" value="ECO:0007669"/>
    <property type="project" value="InterPro"/>
</dbReference>
<dbReference type="InterPro" id="IPR000757">
    <property type="entry name" value="Beta-glucanase-like"/>
</dbReference>
<gene>
    <name evidence="5" type="ORF">HGH91_14570</name>
</gene>
<feature type="domain" description="GH16" evidence="4">
    <location>
        <begin position="118"/>
        <end position="399"/>
    </location>
</feature>
<dbReference type="Proteomes" id="UP000552864">
    <property type="component" value="Unassembled WGS sequence"/>
</dbReference>
<dbReference type="InterPro" id="IPR003961">
    <property type="entry name" value="FN3_dom"/>
</dbReference>
<name>A0A847SR96_9BACT</name>
<dbReference type="CDD" id="cd00063">
    <property type="entry name" value="FN3"/>
    <property type="match status" value="1"/>
</dbReference>
<dbReference type="InterPro" id="IPR013783">
    <property type="entry name" value="Ig-like_fold"/>
</dbReference>
<dbReference type="Gene3D" id="2.60.120.260">
    <property type="entry name" value="Galactose-binding domain-like"/>
    <property type="match status" value="1"/>
</dbReference>
<dbReference type="GO" id="GO:0004553">
    <property type="term" value="F:hydrolase activity, hydrolyzing O-glycosyl compounds"/>
    <property type="evidence" value="ECO:0007669"/>
    <property type="project" value="InterPro"/>
</dbReference>
<protein>
    <submittedName>
        <fullName evidence="5">Family 16 glycosylhydrolase</fullName>
    </submittedName>
</protein>
<keyword evidence="5" id="KW-0378">Hydrolase</keyword>
<feature type="domain" description="Fibronectin type-III" evidence="3">
    <location>
        <begin position="27"/>
        <end position="120"/>
    </location>
</feature>
<dbReference type="RefSeq" id="WP_168739309.1">
    <property type="nucleotide sequence ID" value="NZ_JABAHZ010000003.1"/>
</dbReference>
<dbReference type="PROSITE" id="PS51762">
    <property type="entry name" value="GH16_2"/>
    <property type="match status" value="1"/>
</dbReference>
<accession>A0A847SR96</accession>
<dbReference type="AlphaFoldDB" id="A0A847SR96"/>
<organism evidence="5 6">
    <name type="scientific">Chitinophaga eiseniae</name>
    <dbReference type="NCBI Taxonomy" id="634771"/>
    <lineage>
        <taxon>Bacteria</taxon>
        <taxon>Pseudomonadati</taxon>
        <taxon>Bacteroidota</taxon>
        <taxon>Chitinophagia</taxon>
        <taxon>Chitinophagales</taxon>
        <taxon>Chitinophagaceae</taxon>
        <taxon>Chitinophaga</taxon>
    </lineage>
</organism>
<dbReference type="SUPFAM" id="SSF49265">
    <property type="entry name" value="Fibronectin type III"/>
    <property type="match status" value="1"/>
</dbReference>
<dbReference type="InterPro" id="IPR013320">
    <property type="entry name" value="ConA-like_dom_sf"/>
</dbReference>
<dbReference type="InterPro" id="IPR036116">
    <property type="entry name" value="FN3_sf"/>
</dbReference>
<dbReference type="CDD" id="cd00413">
    <property type="entry name" value="Glyco_hydrolase_16"/>
    <property type="match status" value="1"/>
</dbReference>
<feature type="signal peptide" evidence="2">
    <location>
        <begin position="1"/>
        <end position="24"/>
    </location>
</feature>
<dbReference type="SUPFAM" id="SSF49899">
    <property type="entry name" value="Concanavalin A-like lectins/glucanases"/>
    <property type="match status" value="1"/>
</dbReference>
<evidence type="ECO:0000256" key="1">
    <source>
        <dbReference type="ARBA" id="ARBA00006865"/>
    </source>
</evidence>
<dbReference type="Gene3D" id="2.60.120.200">
    <property type="match status" value="1"/>
</dbReference>
<dbReference type="Pfam" id="PF00041">
    <property type="entry name" value="fn3"/>
    <property type="match status" value="1"/>
</dbReference>
<evidence type="ECO:0000313" key="5">
    <source>
        <dbReference type="EMBL" id="NLR79859.1"/>
    </source>
</evidence>
<evidence type="ECO:0000313" key="6">
    <source>
        <dbReference type="Proteomes" id="UP000552864"/>
    </source>
</evidence>
<comment type="caution">
    <text evidence="5">The sequence shown here is derived from an EMBL/GenBank/DDBJ whole genome shotgun (WGS) entry which is preliminary data.</text>
</comment>
<proteinExistence type="inferred from homology"/>
<evidence type="ECO:0000259" key="4">
    <source>
        <dbReference type="PROSITE" id="PS51762"/>
    </source>
</evidence>
<keyword evidence="2" id="KW-0732">Signal</keyword>
<dbReference type="Gene3D" id="2.60.40.10">
    <property type="entry name" value="Immunoglobulins"/>
    <property type="match status" value="1"/>
</dbReference>
<dbReference type="PROSITE" id="PS50853">
    <property type="entry name" value="FN3"/>
    <property type="match status" value="1"/>
</dbReference>
<sequence>MHLQKLFPAILSATILATAGLSQAASAQDNAHVQTLQLLGTRSWVRVNWNSDPQAKEYRLYWSADGKKPATPNAIMPATTTQYYLQQVQPTTRYQVWLEAVKKAGQGEWAQGVATTQKEWAQDAIEMKELTTNPSSAAVPKGMMLYWQDEFNDSLLNLNKWSTNYFSSLNYGNEDSRKEMLAGQLPQPAYRLNGKTIDLFVNDSLPVRLFTKGGNQKVSSIQTYDWQSNEMLLDNSRGGYFEVKVKRDSIGKPKGFNTAFWFDAPGPDIRYYLQEGGEVNGIKGIRPKGQVFEIDMFEYFNAQFVLHGHVDKNGKFQHNLATHIAEGYDHVGKWVTHGILWTPTSIKHYINGNLVKEYTDKHQVFSPNHFMNVFLGAYGSGGTVSMEVDYIRYYQWPLQEGNELPNPGFEDSGSLAPWEGNGSLVAGRGRNGSNGITLNPGQKIEQYVYVDNNTSYRLEYWLQGEGTIKAGVDNVAMVTGELSPIATAAASAKKNFTRQAIDFKSGLEYGHNKKTIRVVLENTGNTPAILDDITIKK</sequence>
<reference evidence="5 6" key="1">
    <citation type="submission" date="2020-04" db="EMBL/GenBank/DDBJ databases">
        <authorList>
            <person name="Yin C."/>
        </authorList>
    </citation>
    <scope>NUCLEOTIDE SEQUENCE [LARGE SCALE GENOMIC DNA]</scope>
    <source>
        <strain evidence="5 6">Ak56</strain>
    </source>
</reference>
<evidence type="ECO:0000259" key="3">
    <source>
        <dbReference type="PROSITE" id="PS50853"/>
    </source>
</evidence>
<dbReference type="Pfam" id="PF00722">
    <property type="entry name" value="Glyco_hydro_16"/>
    <property type="match status" value="1"/>
</dbReference>
<keyword evidence="6" id="KW-1185">Reference proteome</keyword>
<feature type="chain" id="PRO_5032458515" evidence="2">
    <location>
        <begin position="25"/>
        <end position="537"/>
    </location>
</feature>